<reference evidence="1 2" key="1">
    <citation type="submission" date="2011-04" db="EMBL/GenBank/DDBJ databases">
        <title>The Genome Sequence of Clostridium citroniae WAL-19142.</title>
        <authorList>
            <consortium name="The Broad Institute Genome Sequencing Platform"/>
            <person name="Earl A."/>
            <person name="Ward D."/>
            <person name="Feldgarden M."/>
            <person name="Gevers D."/>
            <person name="Warren Y.A."/>
            <person name="Tyrrell K.L."/>
            <person name="Citron D.M."/>
            <person name="Goldstein E.J."/>
            <person name="Daigneault M."/>
            <person name="Allen-Vercoe E."/>
            <person name="Young S.K."/>
            <person name="Zeng Q."/>
            <person name="Gargeya S."/>
            <person name="Fitzgerald M."/>
            <person name="Haas B."/>
            <person name="Abouelleil A."/>
            <person name="Alvarado L."/>
            <person name="Arachchi H.M."/>
            <person name="Berlin A."/>
            <person name="Brown A."/>
            <person name="Chapman S.B."/>
            <person name="Chen Z."/>
            <person name="Dunbar C."/>
            <person name="Freedman E."/>
            <person name="Gearin G."/>
            <person name="Gellesch M."/>
            <person name="Goldberg J."/>
            <person name="Griggs A."/>
            <person name="Gujja S."/>
            <person name="Heilman E.R."/>
            <person name="Heiman D."/>
            <person name="Howarth C."/>
            <person name="Larson L."/>
            <person name="Lui A."/>
            <person name="MacDonald P.J."/>
            <person name="Mehta T."/>
            <person name="Montmayeur A."/>
            <person name="Murphy C."/>
            <person name="Neiman D."/>
            <person name="Pearson M."/>
            <person name="Priest M."/>
            <person name="Roberts A."/>
            <person name="Saif S."/>
            <person name="Shea T."/>
            <person name="Shenoy N."/>
            <person name="Sisk P."/>
            <person name="Stolte C."/>
            <person name="Sykes S."/>
            <person name="White J."/>
            <person name="Yandava C."/>
            <person name="Wortman J."/>
            <person name="Nusbaum C."/>
            <person name="Birren B."/>
        </authorList>
    </citation>
    <scope>NUCLEOTIDE SEQUENCE [LARGE SCALE GENOMIC DNA]</scope>
    <source>
        <strain evidence="1 2">WAL-19142</strain>
    </source>
</reference>
<proteinExistence type="predicted"/>
<evidence type="ECO:0000313" key="2">
    <source>
        <dbReference type="Proteomes" id="UP000037392"/>
    </source>
</evidence>
<name>A0A0J9CH29_9FIRM</name>
<dbReference type="Proteomes" id="UP000037392">
    <property type="component" value="Unassembled WGS sequence"/>
</dbReference>
<dbReference type="EMBL" id="ADLK01000005">
    <property type="protein sequence ID" value="KMW23646.1"/>
    <property type="molecule type" value="Genomic_DNA"/>
</dbReference>
<comment type="caution">
    <text evidence="1">The sequence shown here is derived from an EMBL/GenBank/DDBJ whole genome shotgun (WGS) entry which is preliminary data.</text>
</comment>
<dbReference type="AlphaFoldDB" id="A0A0J9CH29"/>
<evidence type="ECO:0000313" key="1">
    <source>
        <dbReference type="EMBL" id="KMW23646.1"/>
    </source>
</evidence>
<dbReference type="PATRIC" id="fig|742734.4.peg.916"/>
<accession>A0A0J9CH29</accession>
<sequence length="43" mass="4985">MRLLFGRRGQMPQRYATEINVTRGWAKDGNVLRAHLIQGRCDV</sequence>
<protein>
    <submittedName>
        <fullName evidence="1">Uncharacterized protein</fullName>
    </submittedName>
</protein>
<gene>
    <name evidence="1" type="ORF">HMPREF9470_00862</name>
</gene>
<organism evidence="1 2">
    <name type="scientific">[Clostridium] citroniae WAL-19142</name>
    <dbReference type="NCBI Taxonomy" id="742734"/>
    <lineage>
        <taxon>Bacteria</taxon>
        <taxon>Bacillati</taxon>
        <taxon>Bacillota</taxon>
        <taxon>Clostridia</taxon>
        <taxon>Lachnospirales</taxon>
        <taxon>Lachnospiraceae</taxon>
        <taxon>Enterocloster</taxon>
    </lineage>
</organism>